<dbReference type="RefSeq" id="WP_097798133.1">
    <property type="nucleotide sequence ID" value="NZ_CP025570.1"/>
</dbReference>
<dbReference type="Pfam" id="PF03729">
    <property type="entry name" value="DUF308"/>
    <property type="match status" value="2"/>
</dbReference>
<gene>
    <name evidence="2" type="ORF">C0Z10_00795</name>
</gene>
<accession>A0A3Q9UCC7</accession>
<feature type="transmembrane region" description="Helical" evidence="1">
    <location>
        <begin position="130"/>
        <end position="152"/>
    </location>
</feature>
<feature type="transmembrane region" description="Helical" evidence="1">
    <location>
        <begin position="75"/>
        <end position="93"/>
    </location>
</feature>
<dbReference type="GO" id="GO:0005886">
    <property type="term" value="C:plasma membrane"/>
    <property type="evidence" value="ECO:0007669"/>
    <property type="project" value="TreeGrafter"/>
</dbReference>
<keyword evidence="1" id="KW-0472">Membrane</keyword>
<sequence>MSETYTSGLGEGTRRFIAVAGLLAALSGVAILVWPGHAWKAITVVMAIYAILAGLVYVIGAVVGKSLGTGGRIGHGLLGLLYVIAGCFAFGQLSRTAVFLALFVAVMIGVMWMMEGFVALFVLSTGESSAWNIIFAVISILAGISLVSSPLWGAVFLWWLLGISLVVLGLLNAFRAIFSKKKA</sequence>
<dbReference type="InterPro" id="IPR052712">
    <property type="entry name" value="Acid_resist_chaperone_HdeD"/>
</dbReference>
<protein>
    <recommendedName>
        <fullName evidence="4">HdeD family acid-resistance protein</fullName>
    </recommendedName>
</protein>
<dbReference type="AlphaFoldDB" id="A0A3Q9UCC7"/>
<dbReference type="PANTHER" id="PTHR34989">
    <property type="entry name" value="PROTEIN HDED"/>
    <property type="match status" value="1"/>
</dbReference>
<proteinExistence type="predicted"/>
<keyword evidence="1" id="KW-0812">Transmembrane</keyword>
<feature type="transmembrane region" description="Helical" evidence="1">
    <location>
        <begin position="41"/>
        <end position="63"/>
    </location>
</feature>
<dbReference type="PANTHER" id="PTHR34989:SF1">
    <property type="entry name" value="PROTEIN HDED"/>
    <property type="match status" value="1"/>
</dbReference>
<dbReference type="EMBL" id="CP025570">
    <property type="protein sequence ID" value="AZZ38527.1"/>
    <property type="molecule type" value="Genomic_DNA"/>
</dbReference>
<feature type="transmembrane region" description="Helical" evidence="1">
    <location>
        <begin position="16"/>
        <end position="35"/>
    </location>
</feature>
<organism evidence="2 3">
    <name type="scientific">Acidipropionibacterium jensenii</name>
    <dbReference type="NCBI Taxonomy" id="1749"/>
    <lineage>
        <taxon>Bacteria</taxon>
        <taxon>Bacillati</taxon>
        <taxon>Actinomycetota</taxon>
        <taxon>Actinomycetes</taxon>
        <taxon>Propionibacteriales</taxon>
        <taxon>Propionibacteriaceae</taxon>
        <taxon>Acidipropionibacterium</taxon>
    </lineage>
</organism>
<evidence type="ECO:0000313" key="2">
    <source>
        <dbReference type="EMBL" id="AZZ38527.1"/>
    </source>
</evidence>
<reference evidence="3" key="1">
    <citation type="submission" date="2017-12" db="EMBL/GenBank/DDBJ databases">
        <title>Whole genome sequencing of Acidipropionibacterium jensenii strains JS279 and JS280.</title>
        <authorList>
            <person name="Deptula P."/>
            <person name="Laine P."/>
            <person name="Smolander O.-P."/>
            <person name="Paulin L."/>
            <person name="Auvinen P."/>
            <person name="Varmanen P."/>
        </authorList>
    </citation>
    <scope>NUCLEOTIDE SEQUENCE [LARGE SCALE GENOMIC DNA]</scope>
    <source>
        <strain evidence="3">JS280</strain>
    </source>
</reference>
<feature type="transmembrane region" description="Helical" evidence="1">
    <location>
        <begin position="158"/>
        <end position="178"/>
    </location>
</feature>
<evidence type="ECO:0008006" key="4">
    <source>
        <dbReference type="Google" id="ProtNLM"/>
    </source>
</evidence>
<name>A0A3Q9UCC7_9ACTN</name>
<feature type="transmembrane region" description="Helical" evidence="1">
    <location>
        <begin position="99"/>
        <end position="123"/>
    </location>
</feature>
<dbReference type="KEGG" id="aji:C0Z10_00795"/>
<dbReference type="InterPro" id="IPR005325">
    <property type="entry name" value="DUF308_memb"/>
</dbReference>
<keyword evidence="1" id="KW-1133">Transmembrane helix</keyword>
<evidence type="ECO:0000313" key="3">
    <source>
        <dbReference type="Proteomes" id="UP000285875"/>
    </source>
</evidence>
<evidence type="ECO:0000256" key="1">
    <source>
        <dbReference type="SAM" id="Phobius"/>
    </source>
</evidence>
<dbReference type="Proteomes" id="UP000285875">
    <property type="component" value="Chromosome"/>
</dbReference>